<evidence type="ECO:0000259" key="3">
    <source>
        <dbReference type="Pfam" id="PF07488"/>
    </source>
</evidence>
<protein>
    <submittedName>
        <fullName evidence="4">Alpha-glucuronidase</fullName>
    </submittedName>
</protein>
<dbReference type="Proteomes" id="UP000823960">
    <property type="component" value="Unassembled WGS sequence"/>
</dbReference>
<dbReference type="GO" id="GO:0046559">
    <property type="term" value="F:alpha-glucuronidase activity"/>
    <property type="evidence" value="ECO:0007669"/>
    <property type="project" value="InterPro"/>
</dbReference>
<dbReference type="PANTHER" id="PTHR39207:SF1">
    <property type="entry name" value="ALPHA-GLUCURONIDASE A"/>
    <property type="match status" value="1"/>
</dbReference>
<dbReference type="SUPFAM" id="SSF55545">
    <property type="entry name" value="beta-N-acetylhexosaminidase-like domain"/>
    <property type="match status" value="1"/>
</dbReference>
<dbReference type="InterPro" id="IPR017853">
    <property type="entry name" value="GH"/>
</dbReference>
<dbReference type="InterPro" id="IPR029018">
    <property type="entry name" value="Hex-like_dom2"/>
</dbReference>
<feature type="domain" description="Glycosyl hydrolase family 67 C-terminal" evidence="2">
    <location>
        <begin position="432"/>
        <end position="653"/>
    </location>
</feature>
<name>A0A9D1NQJ9_9FIRM</name>
<dbReference type="Pfam" id="PF07477">
    <property type="entry name" value="Glyco_hydro_67C"/>
    <property type="match status" value="1"/>
</dbReference>
<proteinExistence type="predicted"/>
<keyword evidence="1" id="KW-0378">Hydrolase</keyword>
<dbReference type="GO" id="GO:0033939">
    <property type="term" value="F:xylan alpha-1,2-glucuronosidase activity"/>
    <property type="evidence" value="ECO:0007669"/>
    <property type="project" value="TreeGrafter"/>
</dbReference>
<dbReference type="EMBL" id="DVOL01000016">
    <property type="protein sequence ID" value="HIV10329.1"/>
    <property type="molecule type" value="Genomic_DNA"/>
</dbReference>
<dbReference type="Pfam" id="PF07488">
    <property type="entry name" value="Glyco_hydro_67M"/>
    <property type="match status" value="1"/>
</dbReference>
<evidence type="ECO:0000313" key="5">
    <source>
        <dbReference type="Proteomes" id="UP000823960"/>
    </source>
</evidence>
<dbReference type="PANTHER" id="PTHR39207">
    <property type="entry name" value="ALPHA-GLUCURONIDASE A"/>
    <property type="match status" value="1"/>
</dbReference>
<evidence type="ECO:0000313" key="4">
    <source>
        <dbReference type="EMBL" id="HIV10329.1"/>
    </source>
</evidence>
<reference evidence="4" key="2">
    <citation type="journal article" date="2021" name="PeerJ">
        <title>Extensive microbial diversity within the chicken gut microbiome revealed by metagenomics and culture.</title>
        <authorList>
            <person name="Gilroy R."/>
            <person name="Ravi A."/>
            <person name="Getino M."/>
            <person name="Pursley I."/>
            <person name="Horton D.L."/>
            <person name="Alikhan N.F."/>
            <person name="Baker D."/>
            <person name="Gharbi K."/>
            <person name="Hall N."/>
            <person name="Watson M."/>
            <person name="Adriaenssens E.M."/>
            <person name="Foster-Nyarko E."/>
            <person name="Jarju S."/>
            <person name="Secka A."/>
            <person name="Antonio M."/>
            <person name="Oren A."/>
            <person name="Chaudhuri R.R."/>
            <person name="La Ragione R."/>
            <person name="Hildebrand F."/>
            <person name="Pallen M.J."/>
        </authorList>
    </citation>
    <scope>NUCLEOTIDE SEQUENCE</scope>
    <source>
        <strain evidence="4">1370</strain>
    </source>
</reference>
<evidence type="ECO:0000256" key="1">
    <source>
        <dbReference type="ARBA" id="ARBA00022801"/>
    </source>
</evidence>
<comment type="caution">
    <text evidence="4">The sequence shown here is derived from an EMBL/GenBank/DDBJ whole genome shotgun (WGS) entry which is preliminary data.</text>
</comment>
<dbReference type="InterPro" id="IPR011100">
    <property type="entry name" value="Glyco_hydro_67_cat"/>
</dbReference>
<dbReference type="AlphaFoldDB" id="A0A9D1NQJ9"/>
<sequence length="657" mass="74481">MDYTRLWLDYEPVESLKGRSFSLITLESGRDIENILSELTLAVTVMTGSQPLSSGIDTDYVIRLVIDPELDSEGYTLIKDGRIYSVRSGGHHGLIYGSFRLIYIFKTKGLGGDFKLECKPHSPIRMADHWDNMDGSIERGYSGASFFFKDNKVVVNERTADYARLMASIGINAVAINNVNVRGEAAFLLTERHRSQLIRLAEILDGWGISLYLSINFASTIRVGGMDTADPADSRVQAWWSETSGQLFSSLPGFGGYLVKADSEGEFGPFAYGRTHAEGANMLARAVKPYGGRVIWRCFVYNCQQDWRDNKTDRAAQSYDGFIGLDGKFDDNVILQIKNGPVDFQVREPVHPLFGGLKKTNIMLEFQIAQEYTGQQRHVCYLMPAFKEVLDFDTHSGSRYSLVRDIVAGKNSPSSSFGICAVMNTGSDPNWTGHDLAAANLFGFGALAFDPTLSPEEIAEGWILLTYGRDELVLRNMLKILLSSLDAYEKYTAPLGIGWMVNPNHHFGPNVDGYEYDRWGTYHRASHSAIGRDRSDRGTGYARQYPEPLFSLYNEVKTCPEELLLFFHRVRFDHIMRDGRTLLQRIYSDHFEGADTAAEFVRLWQELEGRLDGEVYERVLKRLRFQAEHSTEWRDRINTYFYRLTEIPDALGRKIYE</sequence>
<dbReference type="InterPro" id="IPR037054">
    <property type="entry name" value="A-glucoronidase_C_sf"/>
</dbReference>
<gene>
    <name evidence="4" type="ORF">IAD28_01345</name>
</gene>
<dbReference type="GO" id="GO:0005576">
    <property type="term" value="C:extracellular region"/>
    <property type="evidence" value="ECO:0007669"/>
    <property type="project" value="InterPro"/>
</dbReference>
<dbReference type="Gene3D" id="3.20.20.80">
    <property type="entry name" value="Glycosidases"/>
    <property type="match status" value="1"/>
</dbReference>
<dbReference type="Gene3D" id="3.90.1330.10">
    <property type="entry name" value="Alpha-glucuronidase, C-terminal domain"/>
    <property type="match status" value="1"/>
</dbReference>
<reference evidence="4" key="1">
    <citation type="submission" date="2020-10" db="EMBL/GenBank/DDBJ databases">
        <authorList>
            <person name="Gilroy R."/>
        </authorList>
    </citation>
    <scope>NUCLEOTIDE SEQUENCE</scope>
    <source>
        <strain evidence="4">1370</strain>
    </source>
</reference>
<dbReference type="GO" id="GO:0045493">
    <property type="term" value="P:xylan catabolic process"/>
    <property type="evidence" value="ECO:0007669"/>
    <property type="project" value="InterPro"/>
</dbReference>
<evidence type="ECO:0000259" key="2">
    <source>
        <dbReference type="Pfam" id="PF07477"/>
    </source>
</evidence>
<organism evidence="4 5">
    <name type="scientific">Candidatus Faeciplasma avium</name>
    <dbReference type="NCBI Taxonomy" id="2840798"/>
    <lineage>
        <taxon>Bacteria</taxon>
        <taxon>Bacillati</taxon>
        <taxon>Bacillota</taxon>
        <taxon>Clostridia</taxon>
        <taxon>Eubacteriales</taxon>
        <taxon>Oscillospiraceae</taxon>
        <taxon>Oscillospiraceae incertae sedis</taxon>
        <taxon>Candidatus Faeciplasma</taxon>
    </lineage>
</organism>
<dbReference type="SUPFAM" id="SSF51445">
    <property type="entry name" value="(Trans)glycosidases"/>
    <property type="match status" value="1"/>
</dbReference>
<dbReference type="InterPro" id="IPR011099">
    <property type="entry name" value="Glyco_hydro_67_C"/>
</dbReference>
<feature type="domain" description="Glycosyl hydrolase family 67 catalytic" evidence="3">
    <location>
        <begin position="115"/>
        <end position="431"/>
    </location>
</feature>
<accession>A0A9D1NQJ9</accession>